<keyword evidence="1" id="KW-0175">Coiled coil</keyword>
<gene>
    <name evidence="3" type="ORF">FH972_012875</name>
</gene>
<evidence type="ECO:0000313" key="3">
    <source>
        <dbReference type="EMBL" id="KAE8056077.1"/>
    </source>
</evidence>
<dbReference type="Proteomes" id="UP000327013">
    <property type="component" value="Chromosome 5"/>
</dbReference>
<dbReference type="EMBL" id="CM017325">
    <property type="protein sequence ID" value="KAE8056077.1"/>
    <property type="molecule type" value="Genomic_DNA"/>
</dbReference>
<evidence type="ECO:0000313" key="4">
    <source>
        <dbReference type="Proteomes" id="UP000327013"/>
    </source>
</evidence>
<dbReference type="AlphaFoldDB" id="A0A5N6R8G7"/>
<sequence length="178" mass="20030">MTQQMGYMDDTFIYEDADMERLYSHNDADVGDNETQGSDDPQSGTGATQGEQSKDPATRVLRDRELRTIKYAGRIRQVGPNILSVQGSIHTYYTSSQSQSQNTSDSTVSHMAERIKELEAERDQQRAQIKELTNQMAIEKSENEAYFRRLEDLFLHGSSSPSVPDVAQCRAHPEGGTY</sequence>
<keyword evidence="4" id="KW-1185">Reference proteome</keyword>
<feature type="region of interest" description="Disordered" evidence="2">
    <location>
        <begin position="23"/>
        <end position="61"/>
    </location>
</feature>
<protein>
    <submittedName>
        <fullName evidence="3">Uncharacterized protein</fullName>
    </submittedName>
</protein>
<feature type="coiled-coil region" evidence="1">
    <location>
        <begin position="108"/>
        <end position="149"/>
    </location>
</feature>
<feature type="compositionally biased region" description="Polar residues" evidence="2">
    <location>
        <begin position="33"/>
        <end position="51"/>
    </location>
</feature>
<reference evidence="3 4" key="1">
    <citation type="submission" date="2019-06" db="EMBL/GenBank/DDBJ databases">
        <title>A chromosomal-level reference genome of Carpinus fangiana (Coryloideae, Betulaceae).</title>
        <authorList>
            <person name="Yang X."/>
            <person name="Wang Z."/>
            <person name="Zhang L."/>
            <person name="Hao G."/>
            <person name="Liu J."/>
            <person name="Yang Y."/>
        </authorList>
    </citation>
    <scope>NUCLEOTIDE SEQUENCE [LARGE SCALE GENOMIC DNA]</scope>
    <source>
        <strain evidence="3">Cfa_2016G</strain>
        <tissue evidence="3">Leaf</tissue>
    </source>
</reference>
<accession>A0A5N6R8G7</accession>
<evidence type="ECO:0000256" key="1">
    <source>
        <dbReference type="SAM" id="Coils"/>
    </source>
</evidence>
<name>A0A5N6R8G7_9ROSI</name>
<organism evidence="3 4">
    <name type="scientific">Carpinus fangiana</name>
    <dbReference type="NCBI Taxonomy" id="176857"/>
    <lineage>
        <taxon>Eukaryota</taxon>
        <taxon>Viridiplantae</taxon>
        <taxon>Streptophyta</taxon>
        <taxon>Embryophyta</taxon>
        <taxon>Tracheophyta</taxon>
        <taxon>Spermatophyta</taxon>
        <taxon>Magnoliopsida</taxon>
        <taxon>eudicotyledons</taxon>
        <taxon>Gunneridae</taxon>
        <taxon>Pentapetalae</taxon>
        <taxon>rosids</taxon>
        <taxon>fabids</taxon>
        <taxon>Fagales</taxon>
        <taxon>Betulaceae</taxon>
        <taxon>Carpinus</taxon>
    </lineage>
</organism>
<feature type="compositionally biased region" description="Basic and acidic residues" evidence="2">
    <location>
        <begin position="52"/>
        <end position="61"/>
    </location>
</feature>
<evidence type="ECO:0000256" key="2">
    <source>
        <dbReference type="SAM" id="MobiDB-lite"/>
    </source>
</evidence>
<proteinExistence type="predicted"/>